<reference evidence="8" key="1">
    <citation type="journal article" date="2019" name="Int. J. Syst. Evol. Microbiol.">
        <title>The Global Catalogue of Microorganisms (GCM) 10K type strain sequencing project: providing services to taxonomists for standard genome sequencing and annotation.</title>
        <authorList>
            <consortium name="The Broad Institute Genomics Platform"/>
            <consortium name="The Broad Institute Genome Sequencing Center for Infectious Disease"/>
            <person name="Wu L."/>
            <person name="Ma J."/>
        </authorList>
    </citation>
    <scope>NUCLEOTIDE SEQUENCE [LARGE SCALE GENOMIC DNA]</scope>
    <source>
        <strain evidence="8">JCM 17342</strain>
    </source>
</reference>
<dbReference type="CDD" id="cd01083">
    <property type="entry name" value="GAG_Lyase"/>
    <property type="match status" value="1"/>
</dbReference>
<sequence length="691" mass="76030">MSTGRWLDLLTGGAEADPTDPLIAAAIERTESRARTLMSTMDRSPGRTSLWPDLTGPGVEHTTASLSRLRAMALSPSTKGTVTEALEWLARNRYREDMDEVGNWWEWEIGIPDLLLDTLVLSGAHIPELLRAVRRFVPDPTRRTANPSEEEVGANRADKAYIHLRRGLLSDSGLIPEARRALDQVFEHVVTGDGFYRDGSFVQHQRHAYTGTYGVVLLDSVARTLAVLGDPVPEVVERWVFDSFEPITFRGQVMSFVRGRSITRSTDDHAWGRQLVSALTLLASKKFGPLIGSLVESGVYERTASPAEIVLLRKAIAPPDARKNAHHTFTSMDRVVHKRSDWVFAISARSNRINGHESGNGENLRGWYTGEGMTYLYNNDLQHYSGDFWSTVDMYRLPGTTTATHPRTPADNLWFDGFRGPDKWVGGVTLDNDTGSFGMRFTAGPDQLDHGRPGAPNSLRGTKSWFMFGDEIVALGAGITSEDGDIITTVENRRTSAKFTTGPDWAHLAGVGGYLFPANTNYRTETGKYALLVFDHGRNPRSSSYEYVLLPGLSAEETAQHARNPKATILSNTAQVQAVRHGDILAVNFYEPGAVEDLSVENPAAVIIDRRTLAVSDPTRSQEPLVLNVFRPGLRVSAADPGVLVKELPRGLRITVDAAHGRTYRVRFDQIRNGRGAWACGPGGTGRSNTG</sequence>
<dbReference type="InterPro" id="IPR011013">
    <property type="entry name" value="Gal_mutarotase_sf_dom"/>
</dbReference>
<comment type="similarity">
    <text evidence="1">Belongs to the polysaccharide lyase 8 family.</text>
</comment>
<evidence type="ECO:0000256" key="3">
    <source>
        <dbReference type="ARBA" id="ARBA00023239"/>
    </source>
</evidence>
<dbReference type="GO" id="GO:0016829">
    <property type="term" value="F:lyase activity"/>
    <property type="evidence" value="ECO:0007669"/>
    <property type="project" value="UniProtKB-KW"/>
</dbReference>
<gene>
    <name evidence="7" type="ORF">GCM10022247_20120</name>
</gene>
<dbReference type="SUPFAM" id="SSF48230">
    <property type="entry name" value="Chondroitin AC/alginate lyase"/>
    <property type="match status" value="1"/>
</dbReference>
<evidence type="ECO:0000259" key="5">
    <source>
        <dbReference type="Pfam" id="PF02884"/>
    </source>
</evidence>
<keyword evidence="3 7" id="KW-0456">Lyase</keyword>
<dbReference type="PANTHER" id="PTHR38481">
    <property type="entry name" value="HYALURONATE LYASE"/>
    <property type="match status" value="1"/>
</dbReference>
<dbReference type="PANTHER" id="PTHR38481:SF1">
    <property type="entry name" value="HYALURONATE LYASE"/>
    <property type="match status" value="1"/>
</dbReference>
<dbReference type="InterPro" id="IPR008929">
    <property type="entry name" value="Chondroitin_lyas"/>
</dbReference>
<organism evidence="7 8">
    <name type="scientific">Allokutzneria multivorans</name>
    <dbReference type="NCBI Taxonomy" id="1142134"/>
    <lineage>
        <taxon>Bacteria</taxon>
        <taxon>Bacillati</taxon>
        <taxon>Actinomycetota</taxon>
        <taxon>Actinomycetes</taxon>
        <taxon>Pseudonocardiales</taxon>
        <taxon>Pseudonocardiaceae</taxon>
        <taxon>Allokutzneria</taxon>
    </lineage>
</organism>
<dbReference type="Pfam" id="PF08124">
    <property type="entry name" value="Lyase_8_N"/>
    <property type="match status" value="1"/>
</dbReference>
<evidence type="ECO:0000259" key="6">
    <source>
        <dbReference type="Pfam" id="PF08124"/>
    </source>
</evidence>
<dbReference type="InterPro" id="IPR014718">
    <property type="entry name" value="GH-type_carb-bd"/>
</dbReference>
<dbReference type="InterPro" id="IPR012970">
    <property type="entry name" value="Lyase_8_alpha_N"/>
</dbReference>
<name>A0ABP7RMW1_9PSEU</name>
<evidence type="ECO:0000259" key="4">
    <source>
        <dbReference type="Pfam" id="PF02278"/>
    </source>
</evidence>
<evidence type="ECO:0000256" key="1">
    <source>
        <dbReference type="ARBA" id="ARBA00006699"/>
    </source>
</evidence>
<keyword evidence="8" id="KW-1185">Reference proteome</keyword>
<evidence type="ECO:0000313" key="7">
    <source>
        <dbReference type="EMBL" id="GAA3999781.1"/>
    </source>
</evidence>
<dbReference type="InterPro" id="IPR011071">
    <property type="entry name" value="Lyase_8-like_C"/>
</dbReference>
<dbReference type="Gene3D" id="2.60.220.10">
    <property type="entry name" value="Polysaccharide lyase family 8-like, C-terminal"/>
    <property type="match status" value="1"/>
</dbReference>
<dbReference type="Pfam" id="PF02884">
    <property type="entry name" value="Lyase_8_C"/>
    <property type="match status" value="1"/>
</dbReference>
<comment type="caution">
    <text evidence="7">The sequence shown here is derived from an EMBL/GenBank/DDBJ whole genome shotgun (WGS) entry which is preliminary data.</text>
</comment>
<feature type="domain" description="Polysaccharide lyase family 8 C-terminal" evidence="5">
    <location>
        <begin position="568"/>
        <end position="624"/>
    </location>
</feature>
<dbReference type="RefSeq" id="WP_344873102.1">
    <property type="nucleotide sequence ID" value="NZ_BAABAL010000006.1"/>
</dbReference>
<feature type="domain" description="Polysaccharide lyase 8 N-terminal alpha-helical" evidence="6">
    <location>
        <begin position="6"/>
        <end position="284"/>
    </location>
</feature>
<protein>
    <submittedName>
        <fullName evidence="7">Polysaccharide lyase 8 family protein</fullName>
    </submittedName>
</protein>
<accession>A0ABP7RMW1</accession>
<dbReference type="Proteomes" id="UP001501747">
    <property type="component" value="Unassembled WGS sequence"/>
</dbReference>
<dbReference type="Gene3D" id="1.50.10.100">
    <property type="entry name" value="Chondroitin AC/alginate lyase"/>
    <property type="match status" value="1"/>
</dbReference>
<dbReference type="InterPro" id="IPR004103">
    <property type="entry name" value="Lyase_8_C"/>
</dbReference>
<feature type="domain" description="Polysaccharide lyase family 8 central" evidence="4">
    <location>
        <begin position="326"/>
        <end position="500"/>
    </location>
</feature>
<evidence type="ECO:0000313" key="8">
    <source>
        <dbReference type="Proteomes" id="UP001501747"/>
    </source>
</evidence>
<dbReference type="Pfam" id="PF02278">
    <property type="entry name" value="Lyase_8"/>
    <property type="match status" value="1"/>
</dbReference>
<dbReference type="EMBL" id="BAABAL010000006">
    <property type="protein sequence ID" value="GAA3999781.1"/>
    <property type="molecule type" value="Genomic_DNA"/>
</dbReference>
<dbReference type="SUPFAM" id="SSF49863">
    <property type="entry name" value="Hyaluronate lyase-like, C-terminal domain"/>
    <property type="match status" value="1"/>
</dbReference>
<keyword evidence="2" id="KW-0732">Signal</keyword>
<dbReference type="InterPro" id="IPR038970">
    <property type="entry name" value="Lyase_8"/>
</dbReference>
<dbReference type="InterPro" id="IPR003159">
    <property type="entry name" value="Lyase_8_central_dom"/>
</dbReference>
<proteinExistence type="inferred from homology"/>
<evidence type="ECO:0000256" key="2">
    <source>
        <dbReference type="ARBA" id="ARBA00022729"/>
    </source>
</evidence>
<dbReference type="Gene3D" id="2.70.98.10">
    <property type="match status" value="1"/>
</dbReference>
<dbReference type="SUPFAM" id="SSF74650">
    <property type="entry name" value="Galactose mutarotase-like"/>
    <property type="match status" value="1"/>
</dbReference>